<evidence type="ECO:0000313" key="4">
    <source>
        <dbReference type="Proteomes" id="UP000232638"/>
    </source>
</evidence>
<dbReference type="OrthoDB" id="7062774at2"/>
<dbReference type="InterPro" id="IPR025392">
    <property type="entry name" value="DUF4124"/>
</dbReference>
<gene>
    <name evidence="3" type="ORF">THSYN_00050</name>
</gene>
<dbReference type="AlphaFoldDB" id="A0A2K8U1Q6"/>
<evidence type="ECO:0000313" key="3">
    <source>
        <dbReference type="EMBL" id="AUB79506.1"/>
    </source>
</evidence>
<protein>
    <recommendedName>
        <fullName evidence="2">DUF4124 domain-containing protein</fullName>
    </recommendedName>
</protein>
<dbReference type="Pfam" id="PF13511">
    <property type="entry name" value="DUF4124"/>
    <property type="match status" value="1"/>
</dbReference>
<evidence type="ECO:0000256" key="1">
    <source>
        <dbReference type="SAM" id="SignalP"/>
    </source>
</evidence>
<sequence length="169" mass="18128">MIRILPVVIFFMSIGASAQVFKWVDADGRTHFSDRREPDAQAIGLKLPKPVAGDPTVSPTAAAPKPGPYSAFEILSPETNKTLRQPEDTVAVSLLLDPPLMDGHKIELVLDDVAIPVEKSAGTQLNLQGISFGSHRAYAQIRDPQGAVIAGTPIVIFHLRKPIPPGVLP</sequence>
<organism evidence="3 4">
    <name type="scientific">Candidatus Thiodictyon syntrophicum</name>
    <dbReference type="NCBI Taxonomy" id="1166950"/>
    <lineage>
        <taxon>Bacteria</taxon>
        <taxon>Pseudomonadati</taxon>
        <taxon>Pseudomonadota</taxon>
        <taxon>Gammaproteobacteria</taxon>
        <taxon>Chromatiales</taxon>
        <taxon>Chromatiaceae</taxon>
        <taxon>Thiodictyon</taxon>
    </lineage>
</organism>
<feature type="chain" id="PRO_5014616507" description="DUF4124 domain-containing protein" evidence="1">
    <location>
        <begin position="19"/>
        <end position="169"/>
    </location>
</feature>
<proteinExistence type="predicted"/>
<keyword evidence="4" id="KW-1185">Reference proteome</keyword>
<evidence type="ECO:0000259" key="2">
    <source>
        <dbReference type="Pfam" id="PF13511"/>
    </source>
</evidence>
<feature type="domain" description="DUF4124" evidence="2">
    <location>
        <begin position="16"/>
        <end position="65"/>
    </location>
</feature>
<reference evidence="3 4" key="1">
    <citation type="submission" date="2017-03" db="EMBL/GenBank/DDBJ databases">
        <title>Complete genome sequence of Candidatus 'Thiodictyon syntrophicum' sp. nov. strain Cad16T, a photolithoautotroph purple sulfur bacterium isolated from an alpine meromictic lake.</title>
        <authorList>
            <person name="Luedin S.M."/>
            <person name="Pothier J.F."/>
            <person name="Danza F."/>
            <person name="Storelli N."/>
            <person name="Wittwer M."/>
            <person name="Tonolla M."/>
        </authorList>
    </citation>
    <scope>NUCLEOTIDE SEQUENCE [LARGE SCALE GENOMIC DNA]</scope>
    <source>
        <strain evidence="3 4">Cad16T</strain>
    </source>
</reference>
<feature type="signal peptide" evidence="1">
    <location>
        <begin position="1"/>
        <end position="18"/>
    </location>
</feature>
<dbReference type="KEGG" id="tsy:THSYN_00050"/>
<dbReference type="RefSeq" id="WP_100917327.1">
    <property type="nucleotide sequence ID" value="NZ_CP020370.1"/>
</dbReference>
<dbReference type="EMBL" id="CP020370">
    <property type="protein sequence ID" value="AUB79506.1"/>
    <property type="molecule type" value="Genomic_DNA"/>
</dbReference>
<name>A0A2K8U1Q6_9GAMM</name>
<keyword evidence="1" id="KW-0732">Signal</keyword>
<dbReference type="Proteomes" id="UP000232638">
    <property type="component" value="Chromosome"/>
</dbReference>
<accession>A0A2K8U1Q6</accession>